<evidence type="ECO:0000313" key="3">
    <source>
        <dbReference type="Proteomes" id="UP001229346"/>
    </source>
</evidence>
<feature type="domain" description="Immunity MXAN-0049 protein" evidence="1">
    <location>
        <begin position="95"/>
        <end position="170"/>
    </location>
</feature>
<reference evidence="2 3" key="1">
    <citation type="submission" date="2023-07" db="EMBL/GenBank/DDBJ databases">
        <title>Sorghum-associated microbial communities from plants grown in Nebraska, USA.</title>
        <authorList>
            <person name="Schachtman D."/>
        </authorList>
    </citation>
    <scope>NUCLEOTIDE SEQUENCE [LARGE SCALE GENOMIC DNA]</scope>
    <source>
        <strain evidence="2 3">CC482</strain>
    </source>
</reference>
<dbReference type="EMBL" id="JAUSSU010000001">
    <property type="protein sequence ID" value="MDQ0110674.1"/>
    <property type="molecule type" value="Genomic_DNA"/>
</dbReference>
<organism evidence="2 3">
    <name type="scientific">Paenibacillus harenae</name>
    <dbReference type="NCBI Taxonomy" id="306543"/>
    <lineage>
        <taxon>Bacteria</taxon>
        <taxon>Bacillati</taxon>
        <taxon>Bacillota</taxon>
        <taxon>Bacilli</taxon>
        <taxon>Bacillales</taxon>
        <taxon>Paenibacillaceae</taxon>
        <taxon>Paenibacillus</taxon>
    </lineage>
</organism>
<comment type="caution">
    <text evidence="2">The sequence shown here is derived from an EMBL/GenBank/DDBJ whole genome shotgun (WGS) entry which is preliminary data.</text>
</comment>
<proteinExistence type="predicted"/>
<sequence length="267" mass="30991">MKIWRMFTDHNNMVVDQVNPDSFKLVDDFTGKLIVNWNTPELIVIKKGENREFPHISAGIPIFSDLIIGKLEKVLKENVQLLDVNVVNYDINLKIINVLNIYDAVDYKRSIPETTLSGRIKGFKELHFKLEKVASHPIFKIHELPLSVFVSDEFRESVLQAKLKGFDFIETWSSEENNVTTQEEYIKYVKKLEEMEINKGSEFTWSDAMVLVDEGKTVASGSWKIHKDEKGNIQISRFGYNSQYYLVDTSDVPSELNELKWHEVERS</sequence>
<gene>
    <name evidence="2" type="ORF">J2T15_000090</name>
</gene>
<accession>A0ABT9TTL2</accession>
<dbReference type="Proteomes" id="UP001229346">
    <property type="component" value="Unassembled WGS sequence"/>
</dbReference>
<dbReference type="RefSeq" id="WP_307199962.1">
    <property type="nucleotide sequence ID" value="NZ_JAUSSU010000001.1"/>
</dbReference>
<evidence type="ECO:0000259" key="1">
    <source>
        <dbReference type="Pfam" id="PF07791"/>
    </source>
</evidence>
<dbReference type="Pfam" id="PF07791">
    <property type="entry name" value="Imm11"/>
    <property type="match status" value="1"/>
</dbReference>
<protein>
    <recommendedName>
        <fullName evidence="1">Immunity MXAN-0049 protein domain-containing protein</fullName>
    </recommendedName>
</protein>
<dbReference type="InterPro" id="IPR012433">
    <property type="entry name" value="Imm11"/>
</dbReference>
<evidence type="ECO:0000313" key="2">
    <source>
        <dbReference type="EMBL" id="MDQ0110674.1"/>
    </source>
</evidence>
<name>A0ABT9TTL2_PAEHA</name>
<keyword evidence="3" id="KW-1185">Reference proteome</keyword>